<dbReference type="PRINTS" id="PR00173">
    <property type="entry name" value="EDTRNSPORT"/>
</dbReference>
<dbReference type="RefSeq" id="WP_095505069.1">
    <property type="nucleotide sequence ID" value="NZ_BSNC01000004.1"/>
</dbReference>
<dbReference type="Pfam" id="PF00375">
    <property type="entry name" value="SDF"/>
    <property type="match status" value="1"/>
</dbReference>
<dbReference type="AlphaFoldDB" id="A0AA37RWC6"/>
<feature type="transmembrane region" description="Helical" evidence="6">
    <location>
        <begin position="141"/>
        <end position="158"/>
    </location>
</feature>
<reference evidence="7" key="1">
    <citation type="journal article" date="2014" name="Int. J. Syst. Evol. Microbiol.">
        <title>Complete genome sequence of Corynebacterium casei LMG S-19264T (=DSM 44701T), isolated from a smear-ripened cheese.</title>
        <authorList>
            <consortium name="US DOE Joint Genome Institute (JGI-PGF)"/>
            <person name="Walter F."/>
            <person name="Albersmeier A."/>
            <person name="Kalinowski J."/>
            <person name="Ruckert C."/>
        </authorList>
    </citation>
    <scope>NUCLEOTIDE SEQUENCE</scope>
    <source>
        <strain evidence="7">NBRC 101628</strain>
    </source>
</reference>
<evidence type="ECO:0000256" key="4">
    <source>
        <dbReference type="ARBA" id="ARBA00022989"/>
    </source>
</evidence>
<feature type="transmembrane region" description="Helical" evidence="6">
    <location>
        <begin position="282"/>
        <end position="307"/>
    </location>
</feature>
<accession>A0AA37RWC6</accession>
<sequence length="405" mass="41849">MKIFKNLGVLVLVGMVLGAITGTIFGDKVEIIAPLGSIFMSLLILMVIPLVLFSVVSGTSSLGNGKAAQRIGARTLGFVACATLLAASMGAFFGNITGVGTGIDASVLTDNVEPVAAPGIWEMVQGFVPNNIMDAMSSGNIIHVLIFGVFFGLGINALPREKTESLRSTVDAGRDVMIWMIQKVMLLSPIGVFALIADAVGSHGLGLMTELLSFVGVLALVPLTFVFVVYPLVIKYGTNFTVAQYFRAVRQPALFAFSTCSSAATLPITMENVKKMGVKPSVLGFTVPLGCTINMAGTAALFSLSAVFSANIFGIDLGAAEYIAIILTTLLAAMGVAGVPGAALLTIPVMMAAGIPLAAIPLLLAIDRLNDMLCTGLNVSGDVCIAAFADKEEEVNVPAGAAQPA</sequence>
<dbReference type="GO" id="GO:0005886">
    <property type="term" value="C:plasma membrane"/>
    <property type="evidence" value="ECO:0007669"/>
    <property type="project" value="TreeGrafter"/>
</dbReference>
<feature type="transmembrane region" description="Helical" evidence="6">
    <location>
        <begin position="76"/>
        <end position="96"/>
    </location>
</feature>
<evidence type="ECO:0000256" key="5">
    <source>
        <dbReference type="ARBA" id="ARBA00023136"/>
    </source>
</evidence>
<feature type="transmembrane region" description="Helical" evidence="6">
    <location>
        <begin position="253"/>
        <end position="270"/>
    </location>
</feature>
<evidence type="ECO:0000256" key="3">
    <source>
        <dbReference type="ARBA" id="ARBA00022692"/>
    </source>
</evidence>
<dbReference type="Gene3D" id="1.10.3860.10">
    <property type="entry name" value="Sodium:dicarboxylate symporter"/>
    <property type="match status" value="1"/>
</dbReference>
<protein>
    <submittedName>
        <fullName evidence="7">Amino acid:proton symporter</fullName>
    </submittedName>
</protein>
<dbReference type="Proteomes" id="UP001161422">
    <property type="component" value="Unassembled WGS sequence"/>
</dbReference>
<organism evidence="7 8">
    <name type="scientific">Paraferrimonas sedimenticola</name>
    <dbReference type="NCBI Taxonomy" id="375674"/>
    <lineage>
        <taxon>Bacteria</taxon>
        <taxon>Pseudomonadati</taxon>
        <taxon>Pseudomonadota</taxon>
        <taxon>Gammaproteobacteria</taxon>
        <taxon>Alteromonadales</taxon>
        <taxon>Ferrimonadaceae</taxon>
        <taxon>Paraferrimonas</taxon>
    </lineage>
</organism>
<feature type="transmembrane region" description="Helical" evidence="6">
    <location>
        <begin position="211"/>
        <end position="233"/>
    </location>
</feature>
<keyword evidence="3 6" id="KW-0812">Transmembrane</keyword>
<feature type="transmembrane region" description="Helical" evidence="6">
    <location>
        <begin position="31"/>
        <end position="56"/>
    </location>
</feature>
<feature type="transmembrane region" description="Helical" evidence="6">
    <location>
        <begin position="345"/>
        <end position="366"/>
    </location>
</feature>
<keyword evidence="4 6" id="KW-1133">Transmembrane helix</keyword>
<keyword evidence="5 6" id="KW-0472">Membrane</keyword>
<keyword evidence="8" id="KW-1185">Reference proteome</keyword>
<reference evidence="7" key="2">
    <citation type="submission" date="2023-01" db="EMBL/GenBank/DDBJ databases">
        <title>Draft genome sequence of Paraferrimonas sedimenticola strain NBRC 101628.</title>
        <authorList>
            <person name="Sun Q."/>
            <person name="Mori K."/>
        </authorList>
    </citation>
    <scope>NUCLEOTIDE SEQUENCE</scope>
    <source>
        <strain evidence="7">NBRC 101628</strain>
    </source>
</reference>
<gene>
    <name evidence="7" type="primary">gltP_2</name>
    <name evidence="7" type="ORF">GCM10007895_18070</name>
</gene>
<comment type="caution">
    <text evidence="7">The sequence shown here is derived from an EMBL/GenBank/DDBJ whole genome shotgun (WGS) entry which is preliminary data.</text>
</comment>
<evidence type="ECO:0000256" key="1">
    <source>
        <dbReference type="ARBA" id="ARBA00004141"/>
    </source>
</evidence>
<dbReference type="InterPro" id="IPR036458">
    <property type="entry name" value="Na:dicarbo_symporter_sf"/>
</dbReference>
<dbReference type="EMBL" id="BSNC01000004">
    <property type="protein sequence ID" value="GLP96501.1"/>
    <property type="molecule type" value="Genomic_DNA"/>
</dbReference>
<evidence type="ECO:0000256" key="2">
    <source>
        <dbReference type="ARBA" id="ARBA00022448"/>
    </source>
</evidence>
<feature type="transmembrane region" description="Helical" evidence="6">
    <location>
        <begin position="7"/>
        <end position="25"/>
    </location>
</feature>
<name>A0AA37RWC6_9GAMM</name>
<keyword evidence="2" id="KW-0813">Transport</keyword>
<comment type="subcellular location">
    <subcellularLocation>
        <location evidence="1">Membrane</location>
        <topology evidence="1">Multi-pass membrane protein</topology>
    </subcellularLocation>
</comment>
<dbReference type="InterPro" id="IPR001991">
    <property type="entry name" value="Na-dicarboxylate_symporter"/>
</dbReference>
<proteinExistence type="predicted"/>
<evidence type="ECO:0000313" key="8">
    <source>
        <dbReference type="Proteomes" id="UP001161422"/>
    </source>
</evidence>
<feature type="transmembrane region" description="Helical" evidence="6">
    <location>
        <begin position="319"/>
        <end position="339"/>
    </location>
</feature>
<feature type="transmembrane region" description="Helical" evidence="6">
    <location>
        <begin position="184"/>
        <end position="205"/>
    </location>
</feature>
<dbReference type="PANTHER" id="PTHR42865:SF2">
    <property type="entry name" value="PROTON:GLUTAMATE SYMPORTER DAACS FAMILY"/>
    <property type="match status" value="1"/>
</dbReference>
<dbReference type="PANTHER" id="PTHR42865">
    <property type="entry name" value="PROTON/GLUTAMATE-ASPARTATE SYMPORTER"/>
    <property type="match status" value="1"/>
</dbReference>
<dbReference type="GO" id="GO:0006835">
    <property type="term" value="P:dicarboxylic acid transport"/>
    <property type="evidence" value="ECO:0007669"/>
    <property type="project" value="TreeGrafter"/>
</dbReference>
<dbReference type="GO" id="GO:0015293">
    <property type="term" value="F:symporter activity"/>
    <property type="evidence" value="ECO:0007669"/>
    <property type="project" value="InterPro"/>
</dbReference>
<evidence type="ECO:0000256" key="6">
    <source>
        <dbReference type="SAM" id="Phobius"/>
    </source>
</evidence>
<dbReference type="SUPFAM" id="SSF118215">
    <property type="entry name" value="Proton glutamate symport protein"/>
    <property type="match status" value="1"/>
</dbReference>
<evidence type="ECO:0000313" key="7">
    <source>
        <dbReference type="EMBL" id="GLP96501.1"/>
    </source>
</evidence>